<keyword evidence="6 7" id="KW-0472">Membrane</keyword>
<keyword evidence="11" id="KW-1185">Reference proteome</keyword>
<accession>A0ABV1G5Z8</accession>
<evidence type="ECO:0000256" key="5">
    <source>
        <dbReference type="ARBA" id="ARBA00022989"/>
    </source>
</evidence>
<dbReference type="Pfam" id="PF00664">
    <property type="entry name" value="ABC_membrane"/>
    <property type="match status" value="1"/>
</dbReference>
<dbReference type="GO" id="GO:0005524">
    <property type="term" value="F:ATP binding"/>
    <property type="evidence" value="ECO:0007669"/>
    <property type="project" value="UniProtKB-KW"/>
</dbReference>
<dbReference type="SUPFAM" id="SSF52540">
    <property type="entry name" value="P-loop containing nucleoside triphosphate hydrolases"/>
    <property type="match status" value="1"/>
</dbReference>
<dbReference type="SUPFAM" id="SSF90123">
    <property type="entry name" value="ABC transporter transmembrane region"/>
    <property type="match status" value="1"/>
</dbReference>
<feature type="domain" description="ABC transporter" evidence="8">
    <location>
        <begin position="332"/>
        <end position="566"/>
    </location>
</feature>
<feature type="transmembrane region" description="Helical" evidence="7">
    <location>
        <begin position="12"/>
        <end position="32"/>
    </location>
</feature>
<proteinExistence type="predicted"/>
<dbReference type="InterPro" id="IPR003439">
    <property type="entry name" value="ABC_transporter-like_ATP-bd"/>
</dbReference>
<keyword evidence="3" id="KW-0547">Nucleotide-binding</keyword>
<reference evidence="10 11" key="1">
    <citation type="submission" date="2024-03" db="EMBL/GenBank/DDBJ databases">
        <title>Human intestinal bacterial collection.</title>
        <authorList>
            <person name="Pauvert C."/>
            <person name="Hitch T.C.A."/>
            <person name="Clavel T."/>
        </authorList>
    </citation>
    <scope>NUCLEOTIDE SEQUENCE [LARGE SCALE GENOMIC DNA]</scope>
    <source>
        <strain evidence="10 11">CLA-AA-H192</strain>
    </source>
</reference>
<evidence type="ECO:0000256" key="1">
    <source>
        <dbReference type="ARBA" id="ARBA00004651"/>
    </source>
</evidence>
<feature type="transmembrane region" description="Helical" evidence="7">
    <location>
        <begin position="125"/>
        <end position="147"/>
    </location>
</feature>
<dbReference type="PANTHER" id="PTHR43394">
    <property type="entry name" value="ATP-DEPENDENT PERMEASE MDL1, MITOCHONDRIAL"/>
    <property type="match status" value="1"/>
</dbReference>
<dbReference type="PROSITE" id="PS50893">
    <property type="entry name" value="ABC_TRANSPORTER_2"/>
    <property type="match status" value="1"/>
</dbReference>
<feature type="transmembrane region" description="Helical" evidence="7">
    <location>
        <begin position="52"/>
        <end position="71"/>
    </location>
</feature>
<dbReference type="InterPro" id="IPR017871">
    <property type="entry name" value="ABC_transporter-like_CS"/>
</dbReference>
<evidence type="ECO:0000256" key="6">
    <source>
        <dbReference type="ARBA" id="ARBA00023136"/>
    </source>
</evidence>
<dbReference type="RefSeq" id="WP_349135529.1">
    <property type="nucleotide sequence ID" value="NZ_JBBMFF010000193.1"/>
</dbReference>
<dbReference type="InterPro" id="IPR036640">
    <property type="entry name" value="ABC1_TM_sf"/>
</dbReference>
<dbReference type="CDD" id="cd18548">
    <property type="entry name" value="ABC_6TM_Tm287_like"/>
    <property type="match status" value="1"/>
</dbReference>
<feature type="domain" description="ABC transmembrane type-1" evidence="9">
    <location>
        <begin position="16"/>
        <end position="300"/>
    </location>
</feature>
<comment type="caution">
    <text evidence="10">The sequence shown here is derived from an EMBL/GenBank/DDBJ whole genome shotgun (WGS) entry which is preliminary data.</text>
</comment>
<dbReference type="InterPro" id="IPR003593">
    <property type="entry name" value="AAA+_ATPase"/>
</dbReference>
<keyword evidence="5 7" id="KW-1133">Transmembrane helix</keyword>
<evidence type="ECO:0000259" key="9">
    <source>
        <dbReference type="PROSITE" id="PS50929"/>
    </source>
</evidence>
<name>A0ABV1G5Z8_9FIRM</name>
<organism evidence="10 11">
    <name type="scientific">Faecousia intestinalis</name>
    <dbReference type="NCBI Taxonomy" id="3133167"/>
    <lineage>
        <taxon>Bacteria</taxon>
        <taxon>Bacillati</taxon>
        <taxon>Bacillota</taxon>
        <taxon>Clostridia</taxon>
        <taxon>Eubacteriales</taxon>
        <taxon>Oscillospiraceae</taxon>
        <taxon>Faecousia</taxon>
    </lineage>
</organism>
<dbReference type="EMBL" id="JBBMFF010000193">
    <property type="protein sequence ID" value="MEQ2510844.1"/>
    <property type="molecule type" value="Genomic_DNA"/>
</dbReference>
<feature type="transmembrane region" description="Helical" evidence="7">
    <location>
        <begin position="153"/>
        <end position="174"/>
    </location>
</feature>
<dbReference type="Gene3D" id="3.40.50.300">
    <property type="entry name" value="P-loop containing nucleotide triphosphate hydrolases"/>
    <property type="match status" value="1"/>
</dbReference>
<dbReference type="PANTHER" id="PTHR43394:SF1">
    <property type="entry name" value="ATP-BINDING CASSETTE SUB-FAMILY B MEMBER 10, MITOCHONDRIAL"/>
    <property type="match status" value="1"/>
</dbReference>
<evidence type="ECO:0000313" key="11">
    <source>
        <dbReference type="Proteomes" id="UP001491552"/>
    </source>
</evidence>
<evidence type="ECO:0000256" key="3">
    <source>
        <dbReference type="ARBA" id="ARBA00022741"/>
    </source>
</evidence>
<feature type="transmembrane region" description="Helical" evidence="7">
    <location>
        <begin position="238"/>
        <end position="257"/>
    </location>
</feature>
<dbReference type="Gene3D" id="1.20.1560.10">
    <property type="entry name" value="ABC transporter type 1, transmembrane domain"/>
    <property type="match status" value="1"/>
</dbReference>
<keyword evidence="2 7" id="KW-0812">Transmembrane</keyword>
<dbReference type="Pfam" id="PF00005">
    <property type="entry name" value="ABC_tran"/>
    <property type="match status" value="1"/>
</dbReference>
<comment type="subcellular location">
    <subcellularLocation>
        <location evidence="1">Cell membrane</location>
        <topology evidence="1">Multi-pass membrane protein</topology>
    </subcellularLocation>
</comment>
<dbReference type="InterPro" id="IPR027417">
    <property type="entry name" value="P-loop_NTPase"/>
</dbReference>
<keyword evidence="4 10" id="KW-0067">ATP-binding</keyword>
<dbReference type="InterPro" id="IPR039421">
    <property type="entry name" value="Type_1_exporter"/>
</dbReference>
<evidence type="ECO:0000256" key="7">
    <source>
        <dbReference type="SAM" id="Phobius"/>
    </source>
</evidence>
<protein>
    <submittedName>
        <fullName evidence="10">ABC transporter ATP-binding protein</fullName>
    </submittedName>
</protein>
<dbReference type="InterPro" id="IPR011527">
    <property type="entry name" value="ABC1_TM_dom"/>
</dbReference>
<evidence type="ECO:0000256" key="4">
    <source>
        <dbReference type="ARBA" id="ARBA00022840"/>
    </source>
</evidence>
<dbReference type="PROSITE" id="PS50929">
    <property type="entry name" value="ABC_TM1F"/>
    <property type="match status" value="1"/>
</dbReference>
<dbReference type="PROSITE" id="PS00211">
    <property type="entry name" value="ABC_TRANSPORTER_1"/>
    <property type="match status" value="1"/>
</dbReference>
<sequence>MKQILRYLKPYLGKLLAATVLIALSTLCDLLLPTWMSAILNGGIAARDFPAIAVRCLQMLAIAAVSLASILGGTRLSTEVVACFCADLRADVFRKVNTLSFEEFGSLGTAALVTRATHDVDTVSWVASMLSGTVATIPMLFLGGVVLAMRKDVVLSLVLLAFVPLLTLIVVLLGKRVLPLWGKSDDYIDVQNALLRERLRGIRVIRAFNTEKREHGRIADATHIMAENIIRANVSMGLLTPLATLFLNISALLIIYLGGWRMVHGVSGVSAGDIFAIIQYVTMVMNGVIMASFAIIMYPRAQVAAGRIHQVLGAEGMGDPMAGETAELHGEIELQDVSFSYGGSADAISHISLHILPGQRISVIGGTGSGKSTLMHLLLGFRAPTQGRILFDGRDAAGLSKHTLRRGISSVLQGAAIYSGTIGENIRMGDPDADDAAVTEAARIAQLSDFIASCEGGLSYEIRQAGKNLSGGQKQRLAIARAIIKDAPIYIFDDSFSALDFLTEKNLRTALNRRIAGRTQIVVTQRITSAMSADCIFVMDGGCLVDSGTHNELLARCRIYREIYASQTGGDLQ</sequence>
<evidence type="ECO:0000259" key="8">
    <source>
        <dbReference type="PROSITE" id="PS50893"/>
    </source>
</evidence>
<dbReference type="SMART" id="SM00382">
    <property type="entry name" value="AAA"/>
    <property type="match status" value="1"/>
</dbReference>
<evidence type="ECO:0000256" key="2">
    <source>
        <dbReference type="ARBA" id="ARBA00022692"/>
    </source>
</evidence>
<dbReference type="Proteomes" id="UP001491552">
    <property type="component" value="Unassembled WGS sequence"/>
</dbReference>
<evidence type="ECO:0000313" key="10">
    <source>
        <dbReference type="EMBL" id="MEQ2510844.1"/>
    </source>
</evidence>
<feature type="transmembrane region" description="Helical" evidence="7">
    <location>
        <begin position="277"/>
        <end position="298"/>
    </location>
</feature>
<gene>
    <name evidence="10" type="ORF">WMO66_06225</name>
</gene>